<gene>
    <name evidence="3" type="ORF">MSPICULIGERA_LOCUS5251</name>
</gene>
<accession>A0AA36CEH1</accession>
<dbReference type="Proteomes" id="UP001177023">
    <property type="component" value="Unassembled WGS sequence"/>
</dbReference>
<sequence>MQQIAVGDEFDKTQWENTEWKEDHRKWVAGEKSKSKSLPLEAPPEAAAAGDVPGEVFQQQRDRGAYLKDTPWISFAFFFVEASLIAGWVSVASALDCAPDHSVALSAFNAIVMFISIMLLFGLMFFALQWLRVCLAVALIVQHALVWSNPTRLTVVIVLASVQFLLTVLQTLYSFNKRFTLADCRD</sequence>
<evidence type="ECO:0000313" key="3">
    <source>
        <dbReference type="EMBL" id="CAJ0566660.1"/>
    </source>
</evidence>
<feature type="transmembrane region" description="Helical" evidence="2">
    <location>
        <begin position="130"/>
        <end position="147"/>
    </location>
</feature>
<protein>
    <submittedName>
        <fullName evidence="3">Uncharacterized protein</fullName>
    </submittedName>
</protein>
<evidence type="ECO:0000256" key="2">
    <source>
        <dbReference type="SAM" id="Phobius"/>
    </source>
</evidence>
<feature type="region of interest" description="Disordered" evidence="1">
    <location>
        <begin position="30"/>
        <end position="49"/>
    </location>
</feature>
<reference evidence="3" key="1">
    <citation type="submission" date="2023-06" db="EMBL/GenBank/DDBJ databases">
        <authorList>
            <person name="Delattre M."/>
        </authorList>
    </citation>
    <scope>NUCLEOTIDE SEQUENCE</scope>
    <source>
        <strain evidence="3">AF72</strain>
    </source>
</reference>
<dbReference type="EMBL" id="CATQJA010001295">
    <property type="protein sequence ID" value="CAJ0566660.1"/>
    <property type="molecule type" value="Genomic_DNA"/>
</dbReference>
<feature type="transmembrane region" description="Helical" evidence="2">
    <location>
        <begin position="153"/>
        <end position="175"/>
    </location>
</feature>
<name>A0AA36CEH1_9BILA</name>
<evidence type="ECO:0000313" key="4">
    <source>
        <dbReference type="Proteomes" id="UP001177023"/>
    </source>
</evidence>
<keyword evidence="2" id="KW-0472">Membrane</keyword>
<comment type="caution">
    <text evidence="3">The sequence shown here is derived from an EMBL/GenBank/DDBJ whole genome shotgun (WGS) entry which is preliminary data.</text>
</comment>
<evidence type="ECO:0000256" key="1">
    <source>
        <dbReference type="SAM" id="MobiDB-lite"/>
    </source>
</evidence>
<feature type="compositionally biased region" description="Low complexity" evidence="1">
    <location>
        <begin position="38"/>
        <end position="49"/>
    </location>
</feature>
<proteinExistence type="predicted"/>
<organism evidence="3 4">
    <name type="scientific">Mesorhabditis spiculigera</name>
    <dbReference type="NCBI Taxonomy" id="96644"/>
    <lineage>
        <taxon>Eukaryota</taxon>
        <taxon>Metazoa</taxon>
        <taxon>Ecdysozoa</taxon>
        <taxon>Nematoda</taxon>
        <taxon>Chromadorea</taxon>
        <taxon>Rhabditida</taxon>
        <taxon>Rhabditina</taxon>
        <taxon>Rhabditomorpha</taxon>
        <taxon>Rhabditoidea</taxon>
        <taxon>Rhabditidae</taxon>
        <taxon>Mesorhabditinae</taxon>
        <taxon>Mesorhabditis</taxon>
    </lineage>
</organism>
<keyword evidence="2" id="KW-1133">Transmembrane helix</keyword>
<keyword evidence="2" id="KW-0812">Transmembrane</keyword>
<feature type="transmembrane region" description="Helical" evidence="2">
    <location>
        <begin position="103"/>
        <end position="123"/>
    </location>
</feature>
<feature type="transmembrane region" description="Helical" evidence="2">
    <location>
        <begin position="72"/>
        <end position="91"/>
    </location>
</feature>
<keyword evidence="4" id="KW-1185">Reference proteome</keyword>
<feature type="non-terminal residue" evidence="3">
    <location>
        <position position="1"/>
    </location>
</feature>
<dbReference type="AlphaFoldDB" id="A0AA36CEH1"/>